<evidence type="ECO:0000256" key="2">
    <source>
        <dbReference type="ARBA" id="ARBA00006910"/>
    </source>
</evidence>
<feature type="domain" description="Autophagy protein ATG5 UblB" evidence="8">
    <location>
        <begin position="209"/>
        <end position="290"/>
    </location>
</feature>
<evidence type="ECO:0000256" key="7">
    <source>
        <dbReference type="RuleBase" id="RU361202"/>
    </source>
</evidence>
<evidence type="ECO:0000313" key="11">
    <source>
        <dbReference type="EMBL" id="ODV86078.1"/>
    </source>
</evidence>
<dbReference type="GO" id="GO:0019776">
    <property type="term" value="F:Atg8-family ligase activity"/>
    <property type="evidence" value="ECO:0007669"/>
    <property type="project" value="TreeGrafter"/>
</dbReference>
<dbReference type="AlphaFoldDB" id="A0A1E4T313"/>
<dbReference type="GO" id="GO:0005776">
    <property type="term" value="C:autophagosome"/>
    <property type="evidence" value="ECO:0007669"/>
    <property type="project" value="TreeGrafter"/>
</dbReference>
<reference evidence="12" key="1">
    <citation type="submission" date="2016-04" db="EMBL/GenBank/DDBJ databases">
        <title>Comparative genomics of biotechnologically important yeasts.</title>
        <authorList>
            <consortium name="DOE Joint Genome Institute"/>
            <person name="Riley R."/>
            <person name="Haridas S."/>
            <person name="Wolfe K.H."/>
            <person name="Lopes M.R."/>
            <person name="Hittinger C.T."/>
            <person name="Goker M."/>
            <person name="Salamov A."/>
            <person name="Wisecaver J."/>
            <person name="Long T.M."/>
            <person name="Aerts A.L."/>
            <person name="Barry K."/>
            <person name="Choi C."/>
            <person name="Clum A."/>
            <person name="Coughlan A.Y."/>
            <person name="Deshpande S."/>
            <person name="Douglass A.P."/>
            <person name="Hanson S.J."/>
            <person name="Klenk H.-P."/>
            <person name="Labutti K."/>
            <person name="Lapidus A."/>
            <person name="Lindquist E."/>
            <person name="Lipzen A."/>
            <person name="Meier-Kolthoff J.P."/>
            <person name="Ohm R.A."/>
            <person name="Otillar R.P."/>
            <person name="Pangilinan J."/>
            <person name="Peng Y."/>
            <person name="Rokas A."/>
            <person name="Rosa C.A."/>
            <person name="Scheuner C."/>
            <person name="Sibirny A.A."/>
            <person name="Slot J.C."/>
            <person name="Stielow J.B."/>
            <person name="Sun H."/>
            <person name="Kurtzman C.P."/>
            <person name="Blackwell M."/>
            <person name="Grigoriev I.V."/>
            <person name="Jeffries T.W."/>
        </authorList>
    </citation>
    <scope>NUCLEOTIDE SEQUENCE [LARGE SCALE GENOMIC DNA]</scope>
    <source>
        <strain evidence="12">NRRL YB-2248</strain>
    </source>
</reference>
<comment type="subcellular location">
    <subcellularLocation>
        <location evidence="1 7">Preautophagosomal structure membrane</location>
        <topology evidence="1 7">Peripheral membrane protein</topology>
    </subcellularLocation>
</comment>
<comment type="subunit">
    <text evidence="3 7">Conjugated with ATG12.</text>
</comment>
<evidence type="ECO:0000313" key="12">
    <source>
        <dbReference type="Proteomes" id="UP000094801"/>
    </source>
</evidence>
<accession>A0A1E4T313</accession>
<dbReference type="InterPro" id="IPR042526">
    <property type="entry name" value="Atg5_HR"/>
</dbReference>
<evidence type="ECO:0000256" key="3">
    <source>
        <dbReference type="ARBA" id="ARBA00011554"/>
    </source>
</evidence>
<dbReference type="GO" id="GO:0034045">
    <property type="term" value="C:phagophore assembly site membrane"/>
    <property type="evidence" value="ECO:0007669"/>
    <property type="project" value="UniProtKB-SubCell"/>
</dbReference>
<dbReference type="STRING" id="983967.A0A1E4T313"/>
<dbReference type="PANTHER" id="PTHR13040:SF2">
    <property type="entry name" value="AUTOPHAGY PROTEIN 5"/>
    <property type="match status" value="1"/>
</dbReference>
<evidence type="ECO:0000259" key="9">
    <source>
        <dbReference type="Pfam" id="PF20637"/>
    </source>
</evidence>
<name>A0A1E4T313_9ASCO</name>
<dbReference type="Gene3D" id="3.10.20.620">
    <property type="match status" value="1"/>
</dbReference>
<evidence type="ECO:0000256" key="4">
    <source>
        <dbReference type="ARBA" id="ARBA00022499"/>
    </source>
</evidence>
<dbReference type="Proteomes" id="UP000094801">
    <property type="component" value="Unassembled WGS sequence"/>
</dbReference>
<dbReference type="EMBL" id="KV453851">
    <property type="protein sequence ID" value="ODV86078.1"/>
    <property type="molecule type" value="Genomic_DNA"/>
</dbReference>
<dbReference type="GO" id="GO:0044233">
    <property type="term" value="C:mitochondria-associated endoplasmic reticulum membrane contact site"/>
    <property type="evidence" value="ECO:0007669"/>
    <property type="project" value="TreeGrafter"/>
</dbReference>
<dbReference type="GO" id="GO:0034727">
    <property type="term" value="P:piecemeal microautophagy of the nucleus"/>
    <property type="evidence" value="ECO:0007669"/>
    <property type="project" value="TreeGrafter"/>
</dbReference>
<evidence type="ECO:0000259" key="8">
    <source>
        <dbReference type="Pfam" id="PF04106"/>
    </source>
</evidence>
<dbReference type="GO" id="GO:0000422">
    <property type="term" value="P:autophagy of mitochondrion"/>
    <property type="evidence" value="ECO:0007669"/>
    <property type="project" value="TreeGrafter"/>
</dbReference>
<dbReference type="InterPro" id="IPR007239">
    <property type="entry name" value="Atg5"/>
</dbReference>
<dbReference type="Gene3D" id="3.10.20.90">
    <property type="entry name" value="Phosphatidylinositol 3-kinase Catalytic Subunit, Chain A, domain 1"/>
    <property type="match status" value="1"/>
</dbReference>
<feature type="domain" description="Autophagy protein ATG5 alpha-helical bundle region" evidence="9">
    <location>
        <begin position="145"/>
        <end position="201"/>
    </location>
</feature>
<protein>
    <recommendedName>
        <fullName evidence="7">Autophagy protein 5</fullName>
    </recommendedName>
</protein>
<dbReference type="InterPro" id="IPR048940">
    <property type="entry name" value="ATG5_HBR"/>
</dbReference>
<comment type="similarity">
    <text evidence="2 7">Belongs to the ATG5 family.</text>
</comment>
<gene>
    <name evidence="11" type="ORF">CANARDRAFT_28115</name>
</gene>
<dbReference type="InterPro" id="IPR048939">
    <property type="entry name" value="ATG5_UblA"/>
</dbReference>
<dbReference type="InterPro" id="IPR048318">
    <property type="entry name" value="ATG5_UblB"/>
</dbReference>
<keyword evidence="5 7" id="KW-0832">Ubl conjugation</keyword>
<dbReference type="PANTHER" id="PTHR13040">
    <property type="entry name" value="AUTOPHAGY PROTEIN 5"/>
    <property type="match status" value="1"/>
</dbReference>
<dbReference type="GO" id="GO:0006995">
    <property type="term" value="P:cellular response to nitrogen starvation"/>
    <property type="evidence" value="ECO:0007669"/>
    <property type="project" value="TreeGrafter"/>
</dbReference>
<dbReference type="GO" id="GO:0061908">
    <property type="term" value="C:phagophore"/>
    <property type="evidence" value="ECO:0007669"/>
    <property type="project" value="TreeGrafter"/>
</dbReference>
<keyword evidence="7" id="KW-0472">Membrane</keyword>
<comment type="function">
    <text evidence="7">Involved in cytoplasm to vacuole transport (Cvt) and autophagic vesicle formation.</text>
</comment>
<dbReference type="GO" id="GO:0034274">
    <property type="term" value="C:Atg12-Atg5-Atg16 complex"/>
    <property type="evidence" value="ECO:0007669"/>
    <property type="project" value="TreeGrafter"/>
</dbReference>
<organism evidence="11 12">
    <name type="scientific">[Candida] arabinofermentans NRRL YB-2248</name>
    <dbReference type="NCBI Taxonomy" id="983967"/>
    <lineage>
        <taxon>Eukaryota</taxon>
        <taxon>Fungi</taxon>
        <taxon>Dikarya</taxon>
        <taxon>Ascomycota</taxon>
        <taxon>Saccharomycotina</taxon>
        <taxon>Pichiomycetes</taxon>
        <taxon>Pichiales</taxon>
        <taxon>Pichiaceae</taxon>
        <taxon>Ogataea</taxon>
        <taxon>Ogataea/Candida clade</taxon>
    </lineage>
</organism>
<dbReference type="InterPro" id="IPR042527">
    <property type="entry name" value="Atg5_UblA_dom_sf"/>
</dbReference>
<sequence length="297" mass="34409">MSSSDIISRVWDGTLNVKFTLDPLQTLPLINSPDNEIDIPIAEYYTTIPRNSYLHSILPDLLNFFKTNLKNPLLYDVNDWWFEFESVPLKWNLPVGLLYDLTTVPDDGSKSLFNLREGDVWEIMLKHDKYPVEYIIPIDPPSDAEFLKNYWINQLKETCYILNGSSKIMMNMPKAQTDRFFKSMILRDSLLYETMFRKLLPDNIGNLKNLPIKIHLPLSNKVLQPILTGVTRKLTLGKLLQDTVPDLFPSTLMYTIAYPISHGIVLPLDSSIVDLYIMMKYLDSFLHISIKMITKKE</sequence>
<evidence type="ECO:0000256" key="5">
    <source>
        <dbReference type="ARBA" id="ARBA00022843"/>
    </source>
</evidence>
<dbReference type="Pfam" id="PF20638">
    <property type="entry name" value="ATG5_UblA"/>
    <property type="match status" value="1"/>
</dbReference>
<keyword evidence="12" id="KW-1185">Reference proteome</keyword>
<dbReference type="Pfam" id="PF20637">
    <property type="entry name" value="ATG5_HBR"/>
    <property type="match status" value="1"/>
</dbReference>
<dbReference type="OrthoDB" id="272162at2759"/>
<keyword evidence="4 7" id="KW-1017">Isopeptide bond</keyword>
<dbReference type="Pfam" id="PF04106">
    <property type="entry name" value="ATG5_UblB"/>
    <property type="match status" value="1"/>
</dbReference>
<evidence type="ECO:0000256" key="6">
    <source>
        <dbReference type="ARBA" id="ARBA00023006"/>
    </source>
</evidence>
<feature type="domain" description="Autophagy protein ATG5 UblA" evidence="10">
    <location>
        <begin position="10"/>
        <end position="124"/>
    </location>
</feature>
<dbReference type="Gene3D" id="1.10.246.190">
    <property type="entry name" value="Autophagy protein Apg5, helix rich domain"/>
    <property type="match status" value="1"/>
</dbReference>
<proteinExistence type="inferred from homology"/>
<evidence type="ECO:0000259" key="10">
    <source>
        <dbReference type="Pfam" id="PF20638"/>
    </source>
</evidence>
<evidence type="ECO:0000256" key="1">
    <source>
        <dbReference type="ARBA" id="ARBA00004623"/>
    </source>
</evidence>
<keyword evidence="6 7" id="KW-0072">Autophagy</keyword>
<keyword evidence="7" id="KW-0813">Transport</keyword>